<feature type="compositionally biased region" description="Basic and acidic residues" evidence="1">
    <location>
        <begin position="121"/>
        <end position="131"/>
    </location>
</feature>
<feature type="compositionally biased region" description="Polar residues" evidence="1">
    <location>
        <begin position="961"/>
        <end position="970"/>
    </location>
</feature>
<sequence length="1115" mass="119686">MTPRPPLSHKSRPLSAIFIGSNSSSSSSPPAIPDLPEPPSPGSSSSASGLPSPPATNSTGSGSTGKGSTNARSVRQKTASRSDLTTNMSNGVRGKILGHVRTMSATADDDDDVNDYENDEDHTARLSNERKRSFRTAPSDNVSALQRVKSLAERNRMVLDKLSSISRLGSPVPSSNPSPSPVTPLTAGTSSSSSTTFSRISSSRLQSSYIASTSGRRREPPLSGSETERESQRVSSRCSSSDEYSSPSACPENRAPSSLRQRRISAPASPGKIGRPPRDRDRGSSPGPSRTPRKRVSMAMSVDEPIQHVPRDDDDVTAAALAAVASSRRSPTGSSGKKARQPLPKEFRDKHQSDDIKPSGEPTTPHRSHDQSVLGRASPSPRAAARSYAPNSTVTTSPRRPTSTRYSTVRELTRKHQTRWMSEDLTSNSVDGKESLAHTVNGNAGGRRQGARGGSSEGLFGAGRSLVTEGLRAAGLARRKDGGEDIFTIGTGNTEPLPPRRTRSTGNTSVINGDLEQAGPSHRINEGVGPPSGQRDSRNRTTTGQRTLDRHSYTGLVSRPGTSMAALHHENPELQAPRTAPPVLRSYRSTHTLPDQDRIRLETPQQHQVAGERSHPSPYANLRTSSATSGAGRDPGSDHRRLMLESLAVFESHLSRLPPMGQTTTSTIPELFQSAQHLVHALDKLNGMLKAGTNKALEGQIDAEVGESGDNTDLVEMWRRIGAENRDALRVSDEIVRNITGFLLGVGRVLRESTSTNSPHPQHTRKMSVEDETKKRSSPDVAVTNGERSSDGRRSRETRRSWDPSTRETGQLLTRIASRERAAAGSRAASSLKRNSATSSSEGRSIVDAAIDQAPQTARSSLSTYLPTSSIRRLYTPREQRATSEVSIPLMPSMDSQETINGDYEPSPTPASRHPHIAHVAIPERRRALPPLAVPPSLPSLPSESILSRSSTTASEKTNGRKASSNSNITVRPDATIFHPVKPPNATTAITVDTGPFPMVRTGSSGSGRTNGVTFSRPSTVSVSALNDLQQQHERDARRRTTSSVSSTADDPSILSSAVIASPMSGSETERDTRRRTMDVRSRTSLLSSKNGEDTSVHDSVSLRWTVDQSVALVL</sequence>
<feature type="compositionally biased region" description="Low complexity" evidence="1">
    <location>
        <begin position="189"/>
        <end position="212"/>
    </location>
</feature>
<feature type="region of interest" description="Disordered" evidence="1">
    <location>
        <begin position="604"/>
        <end position="638"/>
    </location>
</feature>
<feature type="compositionally biased region" description="Acidic residues" evidence="1">
    <location>
        <begin position="107"/>
        <end position="120"/>
    </location>
</feature>
<feature type="compositionally biased region" description="Basic and acidic residues" evidence="1">
    <location>
        <begin position="216"/>
        <end position="232"/>
    </location>
</feature>
<feature type="region of interest" description="Disordered" evidence="1">
    <location>
        <begin position="873"/>
        <end position="913"/>
    </location>
</feature>
<reference evidence="2 3" key="1">
    <citation type="submission" date="2016-03" db="EMBL/GenBank/DDBJ databases">
        <title>Whole genome sequencing of Grifola frondosa 9006-11.</title>
        <authorList>
            <person name="Min B."/>
            <person name="Park H."/>
            <person name="Kim J.-G."/>
            <person name="Cho H."/>
            <person name="Oh Y.-L."/>
            <person name="Kong W.-S."/>
            <person name="Choi I.-G."/>
        </authorList>
    </citation>
    <scope>NUCLEOTIDE SEQUENCE [LARGE SCALE GENOMIC DNA]</scope>
    <source>
        <strain evidence="2 3">9006-11</strain>
    </source>
</reference>
<evidence type="ECO:0000313" key="3">
    <source>
        <dbReference type="Proteomes" id="UP000092993"/>
    </source>
</evidence>
<feature type="region of interest" description="Disordered" evidence="1">
    <location>
        <begin position="752"/>
        <end position="844"/>
    </location>
</feature>
<feature type="region of interest" description="Disordered" evidence="1">
    <location>
        <begin position="1002"/>
        <end position="1099"/>
    </location>
</feature>
<feature type="compositionally biased region" description="Polar residues" evidence="1">
    <location>
        <begin position="71"/>
        <end position="90"/>
    </location>
</feature>
<feature type="compositionally biased region" description="Pro residues" evidence="1">
    <location>
        <begin position="30"/>
        <end position="41"/>
    </location>
</feature>
<feature type="compositionally biased region" description="Low complexity" evidence="1">
    <location>
        <begin position="233"/>
        <end position="248"/>
    </location>
</feature>
<feature type="region of interest" description="Disordered" evidence="1">
    <location>
        <begin position="166"/>
        <end position="459"/>
    </location>
</feature>
<feature type="compositionally biased region" description="Basic and acidic residues" evidence="1">
    <location>
        <begin position="788"/>
        <end position="806"/>
    </location>
</feature>
<dbReference type="Proteomes" id="UP000092993">
    <property type="component" value="Unassembled WGS sequence"/>
</dbReference>
<proteinExistence type="predicted"/>
<feature type="compositionally biased region" description="Low complexity" evidence="1">
    <location>
        <begin position="940"/>
        <end position="955"/>
    </location>
</feature>
<feature type="region of interest" description="Disordered" evidence="1">
    <location>
        <begin position="483"/>
        <end position="558"/>
    </location>
</feature>
<feature type="region of interest" description="Disordered" evidence="1">
    <location>
        <begin position="930"/>
        <end position="970"/>
    </location>
</feature>
<dbReference type="EMBL" id="LUGG01000011">
    <property type="protein sequence ID" value="OBZ71465.1"/>
    <property type="molecule type" value="Genomic_DNA"/>
</dbReference>
<dbReference type="OMA" id="SHRINEG"/>
<feature type="compositionally biased region" description="Basic and acidic residues" evidence="1">
    <location>
        <begin position="343"/>
        <end position="358"/>
    </location>
</feature>
<dbReference type="OrthoDB" id="3358078at2759"/>
<name>A0A1C7M3J2_GRIFR</name>
<evidence type="ECO:0000313" key="2">
    <source>
        <dbReference type="EMBL" id="OBZ71465.1"/>
    </source>
</evidence>
<feature type="region of interest" description="Disordered" evidence="1">
    <location>
        <begin position="1"/>
        <end position="152"/>
    </location>
</feature>
<organism evidence="2 3">
    <name type="scientific">Grifola frondosa</name>
    <name type="common">Maitake</name>
    <name type="synonym">Polyporus frondosus</name>
    <dbReference type="NCBI Taxonomy" id="5627"/>
    <lineage>
        <taxon>Eukaryota</taxon>
        <taxon>Fungi</taxon>
        <taxon>Dikarya</taxon>
        <taxon>Basidiomycota</taxon>
        <taxon>Agaricomycotina</taxon>
        <taxon>Agaricomycetes</taxon>
        <taxon>Polyporales</taxon>
        <taxon>Grifolaceae</taxon>
        <taxon>Grifola</taxon>
    </lineage>
</organism>
<feature type="compositionally biased region" description="Polar residues" evidence="1">
    <location>
        <begin position="752"/>
        <end position="761"/>
    </location>
</feature>
<feature type="compositionally biased region" description="Low complexity" evidence="1">
    <location>
        <begin position="42"/>
        <end position="70"/>
    </location>
</feature>
<evidence type="ECO:0000256" key="1">
    <source>
        <dbReference type="SAM" id="MobiDB-lite"/>
    </source>
</evidence>
<feature type="compositionally biased region" description="Basic and acidic residues" evidence="1">
    <location>
        <begin position="1068"/>
        <end position="1082"/>
    </location>
</feature>
<dbReference type="AlphaFoldDB" id="A0A1C7M3J2"/>
<comment type="caution">
    <text evidence="2">The sequence shown here is derived from an EMBL/GenBank/DDBJ whole genome shotgun (WGS) entry which is preliminary data.</text>
</comment>
<feature type="compositionally biased region" description="Polar residues" evidence="1">
    <location>
        <begin position="832"/>
        <end position="843"/>
    </location>
</feature>
<feature type="compositionally biased region" description="Low complexity" evidence="1">
    <location>
        <begin position="376"/>
        <end position="410"/>
    </location>
</feature>
<feature type="compositionally biased region" description="Polar residues" evidence="1">
    <location>
        <begin position="1010"/>
        <end position="1030"/>
    </location>
</feature>
<keyword evidence="3" id="KW-1185">Reference proteome</keyword>
<dbReference type="STRING" id="5627.A0A1C7M3J2"/>
<feature type="compositionally biased region" description="Low complexity" evidence="1">
    <location>
        <begin position="1042"/>
        <end position="1051"/>
    </location>
</feature>
<feature type="compositionally biased region" description="Basic and acidic residues" evidence="1">
    <location>
        <begin position="767"/>
        <end position="778"/>
    </location>
</feature>
<protein>
    <submittedName>
        <fullName evidence="2">Uncharacterized protein</fullName>
    </submittedName>
</protein>
<feature type="compositionally biased region" description="Gly residues" evidence="1">
    <location>
        <begin position="443"/>
        <end position="456"/>
    </location>
</feature>
<gene>
    <name evidence="2" type="ORF">A0H81_08669</name>
</gene>
<accession>A0A1C7M3J2</accession>